<dbReference type="Pfam" id="PF13470">
    <property type="entry name" value="PIN_3"/>
    <property type="match status" value="1"/>
</dbReference>
<accession>A0A316GRP8</accession>
<dbReference type="SUPFAM" id="SSF88723">
    <property type="entry name" value="PIN domain-like"/>
    <property type="match status" value="1"/>
</dbReference>
<dbReference type="Proteomes" id="UP000245390">
    <property type="component" value="Unassembled WGS sequence"/>
</dbReference>
<protein>
    <submittedName>
        <fullName evidence="2">PIN domain-containing protein</fullName>
    </submittedName>
</protein>
<sequence>MKVLIDACVLFPTVLREIVLGTAATGAFTPLWSERILEEWRRAAARLGPADGAVADAEIAAARAAFPSAVVTVSPDTLSRVTLKDRDDEHVLAAAIDGGADELLTLNVKDFPTNHLAGEGILRRHPDEFLLEAFHADPDGLRAIVEDVLTRAAAHGIDTSNQRAILKRARLPRLAKALDQD</sequence>
<keyword evidence="3" id="KW-1185">Reference proteome</keyword>
<dbReference type="InterPro" id="IPR029060">
    <property type="entry name" value="PIN-like_dom_sf"/>
</dbReference>
<feature type="domain" description="PIN" evidence="1">
    <location>
        <begin position="2"/>
        <end position="109"/>
    </location>
</feature>
<organism evidence="2 3">
    <name type="scientific">Silicimonas algicola</name>
    <dbReference type="NCBI Taxonomy" id="1826607"/>
    <lineage>
        <taxon>Bacteria</taxon>
        <taxon>Pseudomonadati</taxon>
        <taxon>Pseudomonadota</taxon>
        <taxon>Alphaproteobacteria</taxon>
        <taxon>Rhodobacterales</taxon>
        <taxon>Paracoccaceae</taxon>
    </lineage>
</organism>
<dbReference type="EMBL" id="QGGV01000002">
    <property type="protein sequence ID" value="PWK57697.1"/>
    <property type="molecule type" value="Genomic_DNA"/>
</dbReference>
<reference evidence="2 3" key="1">
    <citation type="submission" date="2018-05" db="EMBL/GenBank/DDBJ databases">
        <title>Genomic Encyclopedia of Type Strains, Phase IV (KMG-IV): sequencing the most valuable type-strain genomes for metagenomic binning, comparative biology and taxonomic classification.</title>
        <authorList>
            <person name="Goeker M."/>
        </authorList>
    </citation>
    <scope>NUCLEOTIDE SEQUENCE [LARGE SCALE GENOMIC DNA]</scope>
    <source>
        <strain evidence="2 3">DSM 103371</strain>
    </source>
</reference>
<evidence type="ECO:0000259" key="1">
    <source>
        <dbReference type="Pfam" id="PF13470"/>
    </source>
</evidence>
<dbReference type="InterPro" id="IPR002716">
    <property type="entry name" value="PIN_dom"/>
</dbReference>
<proteinExistence type="predicted"/>
<comment type="caution">
    <text evidence="2">The sequence shown here is derived from an EMBL/GenBank/DDBJ whole genome shotgun (WGS) entry which is preliminary data.</text>
</comment>
<name>A0A316GRP8_9RHOB</name>
<evidence type="ECO:0000313" key="2">
    <source>
        <dbReference type="EMBL" id="PWK57697.1"/>
    </source>
</evidence>
<dbReference type="NCBIfam" id="NF046100">
    <property type="entry name" value="RSP_2648_fam_PIN"/>
    <property type="match status" value="1"/>
</dbReference>
<gene>
    <name evidence="2" type="ORF">C8D95_102344</name>
</gene>
<evidence type="ECO:0000313" key="3">
    <source>
        <dbReference type="Proteomes" id="UP000245390"/>
    </source>
</evidence>
<dbReference type="AlphaFoldDB" id="A0A316GRP8"/>
<dbReference type="RefSeq" id="WP_109758287.1">
    <property type="nucleotide sequence ID" value="NZ_CP034588.1"/>
</dbReference>
<dbReference type="KEGG" id="salo:EF888_12445"/>
<dbReference type="OrthoDB" id="211933at2"/>